<dbReference type="EMBL" id="KI913115">
    <property type="protein sequence ID" value="ETV87856.1"/>
    <property type="molecule type" value="Genomic_DNA"/>
</dbReference>
<sequence>MYRNPEIVNAVHQRRVVGTPAQIPWPRRAVSRSSSVLADLDSKAITNQSVNKSPNLPSKRQVNPLNADQRKRFAAGECQARVARLVPLLLEHISPWNSSSKIILRCVAAARRHPWIATWPLDPSQSTQFPGLGVILVEL</sequence>
<gene>
    <name evidence="1" type="ORF">H257_01286</name>
</gene>
<dbReference type="GeneID" id="20803282"/>
<name>W4H8G3_APHAT</name>
<dbReference type="RefSeq" id="XP_009822719.1">
    <property type="nucleotide sequence ID" value="XM_009824417.1"/>
</dbReference>
<reference evidence="1" key="1">
    <citation type="submission" date="2013-12" db="EMBL/GenBank/DDBJ databases">
        <title>The Genome Sequence of Aphanomyces astaci APO3.</title>
        <authorList>
            <consortium name="The Broad Institute Genomics Platform"/>
            <person name="Russ C."/>
            <person name="Tyler B."/>
            <person name="van West P."/>
            <person name="Dieguez-Uribeondo J."/>
            <person name="Young S.K."/>
            <person name="Zeng Q."/>
            <person name="Gargeya S."/>
            <person name="Fitzgerald M."/>
            <person name="Abouelleil A."/>
            <person name="Alvarado L."/>
            <person name="Chapman S.B."/>
            <person name="Gainer-Dewar J."/>
            <person name="Goldberg J."/>
            <person name="Griggs A."/>
            <person name="Gujja S."/>
            <person name="Hansen M."/>
            <person name="Howarth C."/>
            <person name="Imamovic A."/>
            <person name="Ireland A."/>
            <person name="Larimer J."/>
            <person name="McCowan C."/>
            <person name="Murphy C."/>
            <person name="Pearson M."/>
            <person name="Poon T.W."/>
            <person name="Priest M."/>
            <person name="Roberts A."/>
            <person name="Saif S."/>
            <person name="Shea T."/>
            <person name="Sykes S."/>
            <person name="Wortman J."/>
            <person name="Nusbaum C."/>
            <person name="Birren B."/>
        </authorList>
    </citation>
    <scope>NUCLEOTIDE SEQUENCE [LARGE SCALE GENOMIC DNA]</scope>
    <source>
        <strain evidence="1">APO3</strain>
    </source>
</reference>
<proteinExistence type="predicted"/>
<evidence type="ECO:0000313" key="1">
    <source>
        <dbReference type="EMBL" id="ETV87856.1"/>
    </source>
</evidence>
<dbReference type="VEuPathDB" id="FungiDB:H257_01286"/>
<protein>
    <submittedName>
        <fullName evidence="1">Uncharacterized protein</fullName>
    </submittedName>
</protein>
<organism evidence="1">
    <name type="scientific">Aphanomyces astaci</name>
    <name type="common">Crayfish plague agent</name>
    <dbReference type="NCBI Taxonomy" id="112090"/>
    <lineage>
        <taxon>Eukaryota</taxon>
        <taxon>Sar</taxon>
        <taxon>Stramenopiles</taxon>
        <taxon>Oomycota</taxon>
        <taxon>Saprolegniomycetes</taxon>
        <taxon>Saprolegniales</taxon>
        <taxon>Verrucalvaceae</taxon>
        <taxon>Aphanomyces</taxon>
    </lineage>
</organism>
<dbReference type="AlphaFoldDB" id="W4H8G3"/>
<accession>W4H8G3</accession>